<dbReference type="InterPro" id="IPR009057">
    <property type="entry name" value="Homeodomain-like_sf"/>
</dbReference>
<keyword evidence="4" id="KW-0812">Transmembrane</keyword>
<dbReference type="Proteomes" id="UP001327027">
    <property type="component" value="Unassembled WGS sequence"/>
</dbReference>
<reference evidence="6 7" key="1">
    <citation type="journal article" date="2013" name="Int. J. Syst. Evol. Microbiol.">
        <title>Aquimarina gracilis sp. nov., isolated from the gut microflora of a mussel, Mytilus coruscus, and emended description of Aquimarina spongiae.</title>
        <authorList>
            <person name="Park S.C."/>
            <person name="Choe H.N."/>
            <person name="Baik K.S."/>
            <person name="Seong C.N."/>
        </authorList>
    </citation>
    <scope>NUCLEOTIDE SEQUENCE [LARGE SCALE GENOMIC DNA]</scope>
    <source>
        <strain evidence="6 7">PSC32</strain>
    </source>
</reference>
<dbReference type="Pfam" id="PF12833">
    <property type="entry name" value="HTH_18"/>
    <property type="match status" value="1"/>
</dbReference>
<evidence type="ECO:0000259" key="5">
    <source>
        <dbReference type="PROSITE" id="PS01124"/>
    </source>
</evidence>
<comment type="caution">
    <text evidence="6">The sequence shown here is derived from an EMBL/GenBank/DDBJ whole genome shotgun (WGS) entry which is preliminary data.</text>
</comment>
<evidence type="ECO:0000313" key="7">
    <source>
        <dbReference type="Proteomes" id="UP001327027"/>
    </source>
</evidence>
<keyword evidence="3" id="KW-0804">Transcription</keyword>
<dbReference type="InterPro" id="IPR018060">
    <property type="entry name" value="HTH_AraC"/>
</dbReference>
<dbReference type="PANTHER" id="PTHR43280:SF2">
    <property type="entry name" value="HTH-TYPE TRANSCRIPTIONAL REGULATOR EXSA"/>
    <property type="match status" value="1"/>
</dbReference>
<keyword evidence="2" id="KW-0238">DNA-binding</keyword>
<keyword evidence="1" id="KW-0805">Transcription regulation</keyword>
<dbReference type="Gene3D" id="1.25.40.10">
    <property type="entry name" value="Tetratricopeptide repeat domain"/>
    <property type="match status" value="2"/>
</dbReference>
<keyword evidence="4" id="KW-1133">Transmembrane helix</keyword>
<dbReference type="PROSITE" id="PS01124">
    <property type="entry name" value="HTH_ARAC_FAMILY_2"/>
    <property type="match status" value="1"/>
</dbReference>
<evidence type="ECO:0000256" key="2">
    <source>
        <dbReference type="ARBA" id="ARBA00023125"/>
    </source>
</evidence>
<dbReference type="Gene3D" id="1.10.10.60">
    <property type="entry name" value="Homeodomain-like"/>
    <property type="match status" value="2"/>
</dbReference>
<feature type="domain" description="HTH araC/xylS-type" evidence="5">
    <location>
        <begin position="447"/>
        <end position="555"/>
    </location>
</feature>
<dbReference type="RefSeq" id="WP_324181437.1">
    <property type="nucleotide sequence ID" value="NZ_BAABAW010000014.1"/>
</dbReference>
<evidence type="ECO:0000256" key="1">
    <source>
        <dbReference type="ARBA" id="ARBA00023015"/>
    </source>
</evidence>
<keyword evidence="4" id="KW-0472">Membrane</keyword>
<feature type="transmembrane region" description="Helical" evidence="4">
    <location>
        <begin position="383"/>
        <end position="401"/>
    </location>
</feature>
<proteinExistence type="predicted"/>
<dbReference type="SUPFAM" id="SSF46689">
    <property type="entry name" value="Homeodomain-like"/>
    <property type="match status" value="1"/>
</dbReference>
<evidence type="ECO:0000256" key="4">
    <source>
        <dbReference type="SAM" id="Phobius"/>
    </source>
</evidence>
<name>A0ABU5ZZY3_9FLAO</name>
<keyword evidence="7" id="KW-1185">Reference proteome</keyword>
<dbReference type="SMART" id="SM00342">
    <property type="entry name" value="HTH_ARAC"/>
    <property type="match status" value="1"/>
</dbReference>
<gene>
    <name evidence="6" type="ORF">U6A24_18190</name>
</gene>
<accession>A0ABU5ZZY3</accession>
<evidence type="ECO:0000256" key="3">
    <source>
        <dbReference type="ARBA" id="ARBA00023163"/>
    </source>
</evidence>
<dbReference type="InterPro" id="IPR011990">
    <property type="entry name" value="TPR-like_helical_dom_sf"/>
</dbReference>
<dbReference type="EMBL" id="JAYKLX010000009">
    <property type="protein sequence ID" value="MEB3347411.1"/>
    <property type="molecule type" value="Genomic_DNA"/>
</dbReference>
<dbReference type="SUPFAM" id="SSF48452">
    <property type="entry name" value="TPR-like"/>
    <property type="match status" value="2"/>
</dbReference>
<sequence length="563" mass="65588">MRFTLTILYLFSFFVLKAESKGKQIDSLSNKDYTELQNLFYNNLKNISNAKKYAIEILKKAKKEKDTIKIADGYHNLFMISTPDISIKYVDSIIELTKNLSHINYPSRGYLNKGVLLQNNKRLNVAFDYYVKAKYYAEKNNNDLHKVAANLNIAQLKLLIGNEREALKVFKSNYDFFQKKDISTKFHRPYIGTLQGLAFVYNKNRQLDSAKIYINEGLRKISKNKEKYGYSGLLLANGINSYHEGSYNKAIDTLKKLLSIPLQLEYEVTLAETNLFLAKSYNKINKPKISYEYLEKVNELVDSTNYTTNTREAFEMLLNIHKKRNNTEKQLEVLEKMIVLDSIANVNNTKLNIDIYQKYDSQKLISEKNKLLGNIKKQKKRSIVVSIILGIVILGFAFFLYRNYSKRLYYKKKFEALINDQSIDKGLETEKPTNLSKSIDLPEEIIEDILEKIKTFEEKNKFIDSKLTLTKLAKKFGTNSTYLSKIINHYKGQNFANYINDLRIDYAIEQLKTNPNYRKYTLKSIGEEIGFNNIQSFSKAFYKKTGIKPSFFLKELDNQNIKK</sequence>
<protein>
    <submittedName>
        <fullName evidence="6">Helix-turn-helix domain-containing protein</fullName>
    </submittedName>
</protein>
<evidence type="ECO:0000313" key="6">
    <source>
        <dbReference type="EMBL" id="MEB3347411.1"/>
    </source>
</evidence>
<dbReference type="PANTHER" id="PTHR43280">
    <property type="entry name" value="ARAC-FAMILY TRANSCRIPTIONAL REGULATOR"/>
    <property type="match status" value="1"/>
</dbReference>
<organism evidence="6 7">
    <name type="scientific">Aquimarina gracilis</name>
    <dbReference type="NCBI Taxonomy" id="874422"/>
    <lineage>
        <taxon>Bacteria</taxon>
        <taxon>Pseudomonadati</taxon>
        <taxon>Bacteroidota</taxon>
        <taxon>Flavobacteriia</taxon>
        <taxon>Flavobacteriales</taxon>
        <taxon>Flavobacteriaceae</taxon>
        <taxon>Aquimarina</taxon>
    </lineage>
</organism>